<dbReference type="Proteomes" id="UP000199435">
    <property type="component" value="Unassembled WGS sequence"/>
</dbReference>
<reference evidence="3" key="1">
    <citation type="submission" date="2016-08" db="EMBL/GenBank/DDBJ databases">
        <authorList>
            <person name="Varghese N."/>
            <person name="Submissions Spin"/>
        </authorList>
    </citation>
    <scope>NUCLEOTIDE SEQUENCE [LARGE SCALE GENOMIC DNA]</scope>
    <source>
        <strain evidence="3">HAMBI 2971</strain>
    </source>
</reference>
<dbReference type="RefSeq" id="WP_092842987.1">
    <property type="nucleotide sequence ID" value="NZ_FMAH01000001.1"/>
</dbReference>
<dbReference type="STRING" id="411945.GA0061102_100176"/>
<proteinExistence type="predicted"/>
<sequence>MTKKLRIGLAAMLVPAAFLLSIPALAAEPDTARFQLERSGDHFVRLDRKTGAMSVCQDQGGNLVCRMAADERSAYDDELDRLSDRVTKLEKTVASNKGSSLPDDAEIDRTLGIMQKFMRGFMGMAKEFQNEEPNTKPLPQKT</sequence>
<keyword evidence="3" id="KW-1185">Reference proteome</keyword>
<evidence type="ECO:0000313" key="2">
    <source>
        <dbReference type="EMBL" id="SCB07429.1"/>
    </source>
</evidence>
<keyword evidence="1" id="KW-0732">Signal</keyword>
<protein>
    <submittedName>
        <fullName evidence="2">Uncharacterized protein</fullName>
    </submittedName>
</protein>
<organism evidence="2 3">
    <name type="scientific">Rhizobium miluonense</name>
    <dbReference type="NCBI Taxonomy" id="411945"/>
    <lineage>
        <taxon>Bacteria</taxon>
        <taxon>Pseudomonadati</taxon>
        <taxon>Pseudomonadota</taxon>
        <taxon>Alphaproteobacteria</taxon>
        <taxon>Hyphomicrobiales</taxon>
        <taxon>Rhizobiaceae</taxon>
        <taxon>Rhizobium/Agrobacterium group</taxon>
        <taxon>Rhizobium</taxon>
    </lineage>
</organism>
<name>A0A1C3TW38_9HYPH</name>
<dbReference type="OrthoDB" id="7870871at2"/>
<feature type="signal peptide" evidence="1">
    <location>
        <begin position="1"/>
        <end position="26"/>
    </location>
</feature>
<dbReference type="EMBL" id="FMAH01000001">
    <property type="protein sequence ID" value="SCB07429.1"/>
    <property type="molecule type" value="Genomic_DNA"/>
</dbReference>
<dbReference type="AlphaFoldDB" id="A0A1C3TW38"/>
<feature type="chain" id="PRO_5008682525" evidence="1">
    <location>
        <begin position="27"/>
        <end position="142"/>
    </location>
</feature>
<evidence type="ECO:0000256" key="1">
    <source>
        <dbReference type="SAM" id="SignalP"/>
    </source>
</evidence>
<gene>
    <name evidence="2" type="ORF">GA0061102_100176</name>
</gene>
<evidence type="ECO:0000313" key="3">
    <source>
        <dbReference type="Proteomes" id="UP000199435"/>
    </source>
</evidence>
<accession>A0A1C3TW38</accession>